<feature type="chain" id="PRO_5014708101" evidence="1">
    <location>
        <begin position="20"/>
        <end position="78"/>
    </location>
</feature>
<keyword evidence="1" id="KW-0732">Signal</keyword>
<protein>
    <submittedName>
        <fullName evidence="2">Putative secreted protein</fullName>
    </submittedName>
</protein>
<evidence type="ECO:0000313" key="2">
    <source>
        <dbReference type="EMBL" id="MBW77793.1"/>
    </source>
</evidence>
<sequence>MHFRVSLHFLFIRIPFAITFERHHGATGLKCVAFTYLFQHTAQPTELSPGVQYQTGKHRIRGDVASSAEEDSYRLIQV</sequence>
<reference evidence="2" key="1">
    <citation type="submission" date="2018-01" db="EMBL/GenBank/DDBJ databases">
        <title>An insight into the sialome of Amazonian anophelines.</title>
        <authorList>
            <person name="Ribeiro J.M."/>
            <person name="Scarpassa V."/>
            <person name="Calvo E."/>
        </authorList>
    </citation>
    <scope>NUCLEOTIDE SEQUENCE</scope>
</reference>
<organism evidence="2">
    <name type="scientific">Anopheles darlingi</name>
    <name type="common">Mosquito</name>
    <dbReference type="NCBI Taxonomy" id="43151"/>
    <lineage>
        <taxon>Eukaryota</taxon>
        <taxon>Metazoa</taxon>
        <taxon>Ecdysozoa</taxon>
        <taxon>Arthropoda</taxon>
        <taxon>Hexapoda</taxon>
        <taxon>Insecta</taxon>
        <taxon>Pterygota</taxon>
        <taxon>Neoptera</taxon>
        <taxon>Endopterygota</taxon>
        <taxon>Diptera</taxon>
        <taxon>Nematocera</taxon>
        <taxon>Culicoidea</taxon>
        <taxon>Culicidae</taxon>
        <taxon>Anophelinae</taxon>
        <taxon>Anopheles</taxon>
    </lineage>
</organism>
<accession>A0A2M4DJQ8</accession>
<dbReference type="AlphaFoldDB" id="A0A2M4DJQ8"/>
<dbReference type="EMBL" id="GGFL01013615">
    <property type="protein sequence ID" value="MBW77793.1"/>
    <property type="molecule type" value="Transcribed_RNA"/>
</dbReference>
<feature type="signal peptide" evidence="1">
    <location>
        <begin position="1"/>
        <end position="19"/>
    </location>
</feature>
<proteinExistence type="predicted"/>
<name>A0A2M4DJQ8_ANODA</name>
<evidence type="ECO:0000256" key="1">
    <source>
        <dbReference type="SAM" id="SignalP"/>
    </source>
</evidence>